<dbReference type="AlphaFoldDB" id="A0A813L7D7"/>
<dbReference type="EMBL" id="CAJNNW010034495">
    <property type="protein sequence ID" value="CAE8722905.1"/>
    <property type="molecule type" value="Genomic_DNA"/>
</dbReference>
<accession>A0A813L7D7</accession>
<keyword evidence="1" id="KW-0472">Membrane</keyword>
<proteinExistence type="predicted"/>
<protein>
    <submittedName>
        <fullName evidence="3">Uncharacterized protein</fullName>
    </submittedName>
</protein>
<dbReference type="Proteomes" id="UP000654075">
    <property type="component" value="Unassembled WGS sequence"/>
</dbReference>
<gene>
    <name evidence="2" type="ORF">PGLA1383_LOCUS15969</name>
    <name evidence="3" type="ORF">PGLA2088_LOCUS42822</name>
</gene>
<keyword evidence="5" id="KW-1185">Reference proteome</keyword>
<evidence type="ECO:0000313" key="4">
    <source>
        <dbReference type="Proteomes" id="UP000626109"/>
    </source>
</evidence>
<evidence type="ECO:0000313" key="2">
    <source>
        <dbReference type="EMBL" id="CAE8597526.1"/>
    </source>
</evidence>
<evidence type="ECO:0000313" key="5">
    <source>
        <dbReference type="Proteomes" id="UP000654075"/>
    </source>
</evidence>
<reference evidence="3" key="1">
    <citation type="submission" date="2021-02" db="EMBL/GenBank/DDBJ databases">
        <authorList>
            <person name="Dougan E. K."/>
            <person name="Rhodes N."/>
            <person name="Thang M."/>
            <person name="Chan C."/>
        </authorList>
    </citation>
    <scope>NUCLEOTIDE SEQUENCE</scope>
</reference>
<feature type="transmembrane region" description="Helical" evidence="1">
    <location>
        <begin position="235"/>
        <end position="257"/>
    </location>
</feature>
<keyword evidence="1" id="KW-0812">Transmembrane</keyword>
<organism evidence="3 4">
    <name type="scientific">Polarella glacialis</name>
    <name type="common">Dinoflagellate</name>
    <dbReference type="NCBI Taxonomy" id="89957"/>
    <lineage>
        <taxon>Eukaryota</taxon>
        <taxon>Sar</taxon>
        <taxon>Alveolata</taxon>
        <taxon>Dinophyceae</taxon>
        <taxon>Suessiales</taxon>
        <taxon>Suessiaceae</taxon>
        <taxon>Polarella</taxon>
    </lineage>
</organism>
<sequence length="265" mass="27482">MAIRNSGGQKNSPCCIGDVFWAHVGPPRPRRRSQFPRGSARSSLSVAAALSVLGAAVGACSGALCGLELGGLLRGFERSNVVLRAAGPAGREGGQLWLDLRPLSNAVSVASRMQASNAAQAEEQEVPAVQASLLQLFEGVKLKLQSLRQSMPQGQGVDAVLVDRNVADAVLQEAAPLGMPVFSFIPGSPDDGLRSLEGDSIVGTILDSTGEVVGGLSLPDTAAYLTGYLALLKTIIYFIVVGFVVICWCCCSFVLGLGSQGQAGR</sequence>
<keyword evidence="1" id="KW-1133">Transmembrane helix</keyword>
<dbReference type="EMBL" id="CAJNNV010009555">
    <property type="protein sequence ID" value="CAE8597526.1"/>
    <property type="molecule type" value="Genomic_DNA"/>
</dbReference>
<evidence type="ECO:0000256" key="1">
    <source>
        <dbReference type="SAM" id="Phobius"/>
    </source>
</evidence>
<dbReference type="Proteomes" id="UP000626109">
    <property type="component" value="Unassembled WGS sequence"/>
</dbReference>
<comment type="caution">
    <text evidence="3">The sequence shown here is derived from an EMBL/GenBank/DDBJ whole genome shotgun (WGS) entry which is preliminary data.</text>
</comment>
<evidence type="ECO:0000313" key="3">
    <source>
        <dbReference type="EMBL" id="CAE8722905.1"/>
    </source>
</evidence>
<name>A0A813L7D7_POLGL</name>